<accession>A0A518DZL0</accession>
<gene>
    <name evidence="3" type="primary">fhcC_2</name>
    <name evidence="3" type="ORF">Pla8534_50960</name>
</gene>
<protein>
    <submittedName>
        <fullName evidence="3">Formyltransferase/hydrolase complex Fhc subunit C</fullName>
    </submittedName>
</protein>
<dbReference type="AlphaFoldDB" id="A0A518DZL0"/>
<proteinExistence type="predicted"/>
<dbReference type="PANTHER" id="PTHR39673">
    <property type="entry name" value="TUNGSTEN FORMYLMETHANOFURAN DEHYDROGENASE, SUBUNIT C (FWDC)"/>
    <property type="match status" value="1"/>
</dbReference>
<feature type="transmembrane region" description="Helical" evidence="1">
    <location>
        <begin position="165"/>
        <end position="188"/>
    </location>
</feature>
<dbReference type="RefSeq" id="WP_145056037.1">
    <property type="nucleotide sequence ID" value="NZ_CP036433.1"/>
</dbReference>
<keyword evidence="1" id="KW-1133">Transmembrane helix</keyword>
<dbReference type="GO" id="GO:0018493">
    <property type="term" value="F:formylmethanofuran dehydrogenase activity"/>
    <property type="evidence" value="ECO:0007669"/>
    <property type="project" value="InterPro"/>
</dbReference>
<dbReference type="GO" id="GO:0015948">
    <property type="term" value="P:methanogenesis"/>
    <property type="evidence" value="ECO:0007669"/>
    <property type="project" value="InterPro"/>
</dbReference>
<dbReference type="Proteomes" id="UP000317648">
    <property type="component" value="Chromosome"/>
</dbReference>
<dbReference type="EMBL" id="CP036433">
    <property type="protein sequence ID" value="QDU97251.1"/>
    <property type="molecule type" value="Genomic_DNA"/>
</dbReference>
<keyword evidence="3" id="KW-0808">Transferase</keyword>
<dbReference type="GO" id="GO:0016787">
    <property type="term" value="F:hydrolase activity"/>
    <property type="evidence" value="ECO:0007669"/>
    <property type="project" value="UniProtKB-KW"/>
</dbReference>
<dbReference type="GO" id="GO:0016740">
    <property type="term" value="F:transferase activity"/>
    <property type="evidence" value="ECO:0007669"/>
    <property type="project" value="UniProtKB-KW"/>
</dbReference>
<dbReference type="GO" id="GO:0046914">
    <property type="term" value="F:transition metal ion binding"/>
    <property type="evidence" value="ECO:0007669"/>
    <property type="project" value="InterPro"/>
</dbReference>
<keyword evidence="1" id="KW-0472">Membrane</keyword>
<keyword evidence="4" id="KW-1185">Reference proteome</keyword>
<evidence type="ECO:0000313" key="3">
    <source>
        <dbReference type="EMBL" id="QDU97251.1"/>
    </source>
</evidence>
<dbReference type="Gene3D" id="2.160.20.60">
    <property type="entry name" value="Glutamate synthase, alpha subunit, C-terminal domain"/>
    <property type="match status" value="1"/>
</dbReference>
<dbReference type="InterPro" id="IPR036485">
    <property type="entry name" value="Glu_synth_asu_C_sf"/>
</dbReference>
<evidence type="ECO:0000313" key="4">
    <source>
        <dbReference type="Proteomes" id="UP000317648"/>
    </source>
</evidence>
<dbReference type="KEGG" id="lcre:Pla8534_50960"/>
<dbReference type="SUPFAM" id="SSF69336">
    <property type="entry name" value="Alpha subunit of glutamate synthase, C-terminal domain"/>
    <property type="match status" value="1"/>
</dbReference>
<dbReference type="InterPro" id="IPR002489">
    <property type="entry name" value="Glu_synth_asu_C"/>
</dbReference>
<sequence>MPVTLTLKQSSLLPIEVEGVLPHTIVGRSLAEVERLPIFCGKDQLALADLFTVAGDTREPALVWRGDLANVHWLGAKMQDGLLRVEGNAGRHVGSQMKGGRIEVHGNTGDWTGAEMLAGQLHVRGDAGDQPGAAYRGSLRGMQGGLLMIEGSAGREAGRRMRRGMLAVGGAIGDMAGFQMLAGTLLFLGSGGIRHGAGMRRGTLVFCGDPPTLLGTFRPACRFQPPILPLLYRDLTRAGFPLPEKPFQSPFDLYHGDQLEGGRGEILLRA</sequence>
<dbReference type="OrthoDB" id="269067at2"/>
<organism evidence="3 4">
    <name type="scientific">Lignipirellula cremea</name>
    <dbReference type="NCBI Taxonomy" id="2528010"/>
    <lineage>
        <taxon>Bacteria</taxon>
        <taxon>Pseudomonadati</taxon>
        <taxon>Planctomycetota</taxon>
        <taxon>Planctomycetia</taxon>
        <taxon>Pirellulales</taxon>
        <taxon>Pirellulaceae</taxon>
        <taxon>Lignipirellula</taxon>
    </lineage>
</organism>
<keyword evidence="3" id="KW-0378">Hydrolase</keyword>
<keyword evidence="1" id="KW-0812">Transmembrane</keyword>
<dbReference type="PANTHER" id="PTHR39673:SF5">
    <property type="entry name" value="TUNGSTEN-CONTAINING FORMYLMETHANOFURAN DEHYDROGENASE 2 SUBUNIT C"/>
    <property type="match status" value="1"/>
</dbReference>
<name>A0A518DZL0_9BACT</name>
<dbReference type="Pfam" id="PF01493">
    <property type="entry name" value="GXGXG"/>
    <property type="match status" value="1"/>
</dbReference>
<evidence type="ECO:0000259" key="2">
    <source>
        <dbReference type="Pfam" id="PF01493"/>
    </source>
</evidence>
<reference evidence="3 4" key="1">
    <citation type="submission" date="2019-02" db="EMBL/GenBank/DDBJ databases">
        <title>Deep-cultivation of Planctomycetes and their phenomic and genomic characterization uncovers novel biology.</title>
        <authorList>
            <person name="Wiegand S."/>
            <person name="Jogler M."/>
            <person name="Boedeker C."/>
            <person name="Pinto D."/>
            <person name="Vollmers J."/>
            <person name="Rivas-Marin E."/>
            <person name="Kohn T."/>
            <person name="Peeters S.H."/>
            <person name="Heuer A."/>
            <person name="Rast P."/>
            <person name="Oberbeckmann S."/>
            <person name="Bunk B."/>
            <person name="Jeske O."/>
            <person name="Meyerdierks A."/>
            <person name="Storesund J.E."/>
            <person name="Kallscheuer N."/>
            <person name="Luecker S."/>
            <person name="Lage O.M."/>
            <person name="Pohl T."/>
            <person name="Merkel B.J."/>
            <person name="Hornburger P."/>
            <person name="Mueller R.-W."/>
            <person name="Bruemmer F."/>
            <person name="Labrenz M."/>
            <person name="Spormann A.M."/>
            <person name="Op den Camp H."/>
            <person name="Overmann J."/>
            <person name="Amann R."/>
            <person name="Jetten M.S.M."/>
            <person name="Mascher T."/>
            <person name="Medema M.H."/>
            <person name="Devos D.P."/>
            <person name="Kaster A.-K."/>
            <person name="Ovreas L."/>
            <person name="Rohde M."/>
            <person name="Galperin M.Y."/>
            <person name="Jogler C."/>
        </authorList>
    </citation>
    <scope>NUCLEOTIDE SEQUENCE [LARGE SCALE GENOMIC DNA]</scope>
    <source>
        <strain evidence="3 4">Pla85_3_4</strain>
    </source>
</reference>
<dbReference type="InterPro" id="IPR017550">
    <property type="entry name" value="Formylmethanofuran_DH_suC"/>
</dbReference>
<evidence type="ECO:0000256" key="1">
    <source>
        <dbReference type="SAM" id="Phobius"/>
    </source>
</evidence>
<feature type="domain" description="Glutamate synthase alpha subunit C-terminal" evidence="2">
    <location>
        <begin position="83"/>
        <end position="204"/>
    </location>
</feature>
<dbReference type="NCBIfam" id="TIGR03122">
    <property type="entry name" value="one_C_dehyd_C"/>
    <property type="match status" value="1"/>
</dbReference>